<protein>
    <submittedName>
        <fullName evidence="1">Uncharacterized protein</fullName>
    </submittedName>
</protein>
<dbReference type="EMBL" id="QGKY02001250">
    <property type="protein sequence ID" value="KAF2560797.1"/>
    <property type="molecule type" value="Genomic_DNA"/>
</dbReference>
<dbReference type="AlphaFoldDB" id="A0A8S9HUV5"/>
<reference evidence="1" key="1">
    <citation type="submission" date="2019-12" db="EMBL/GenBank/DDBJ databases">
        <title>Genome sequencing and annotation of Brassica cretica.</title>
        <authorList>
            <person name="Studholme D.J."/>
            <person name="Sarris P.F."/>
        </authorList>
    </citation>
    <scope>NUCLEOTIDE SEQUENCE</scope>
    <source>
        <strain evidence="1">PFS-102/07</strain>
        <tissue evidence="1">Leaf</tissue>
    </source>
</reference>
<organism evidence="1">
    <name type="scientific">Brassica cretica</name>
    <name type="common">Mustard</name>
    <dbReference type="NCBI Taxonomy" id="69181"/>
    <lineage>
        <taxon>Eukaryota</taxon>
        <taxon>Viridiplantae</taxon>
        <taxon>Streptophyta</taxon>
        <taxon>Embryophyta</taxon>
        <taxon>Tracheophyta</taxon>
        <taxon>Spermatophyta</taxon>
        <taxon>Magnoliopsida</taxon>
        <taxon>eudicotyledons</taxon>
        <taxon>Gunneridae</taxon>
        <taxon>Pentapetalae</taxon>
        <taxon>rosids</taxon>
        <taxon>malvids</taxon>
        <taxon>Brassicales</taxon>
        <taxon>Brassicaceae</taxon>
        <taxon>Brassiceae</taxon>
        <taxon>Brassica</taxon>
    </lineage>
</organism>
<comment type="caution">
    <text evidence="1">The sequence shown here is derived from an EMBL/GenBank/DDBJ whole genome shotgun (WGS) entry which is preliminary data.</text>
</comment>
<gene>
    <name evidence="1" type="ORF">F2Q70_00016162</name>
</gene>
<name>A0A8S9HUV5_BRACR</name>
<proteinExistence type="predicted"/>
<accession>A0A8S9HUV5</accession>
<sequence length="60" mass="6306">MCWFSSNLGHGGSPRRRRSFPALCGDGALLDKAVSVLVSDGALLDGTVSVLDGDEAVSRW</sequence>
<evidence type="ECO:0000313" key="1">
    <source>
        <dbReference type="EMBL" id="KAF2560797.1"/>
    </source>
</evidence>